<keyword evidence="4" id="KW-1185">Reference proteome</keyword>
<evidence type="ECO:0000256" key="1">
    <source>
        <dbReference type="SAM" id="MobiDB-lite"/>
    </source>
</evidence>
<dbReference type="EMBL" id="NAJQ01001945">
    <property type="protein sequence ID" value="TKA50688.1"/>
    <property type="molecule type" value="Genomic_DNA"/>
</dbReference>
<dbReference type="AlphaFoldDB" id="A0A4U0VMY5"/>
<evidence type="ECO:0000313" key="4">
    <source>
        <dbReference type="Proteomes" id="UP000309340"/>
    </source>
</evidence>
<keyword evidence="2" id="KW-0812">Transmembrane</keyword>
<evidence type="ECO:0000313" key="3">
    <source>
        <dbReference type="EMBL" id="TKA50688.1"/>
    </source>
</evidence>
<keyword evidence="2" id="KW-1133">Transmembrane helix</keyword>
<evidence type="ECO:0000256" key="2">
    <source>
        <dbReference type="SAM" id="Phobius"/>
    </source>
</evidence>
<comment type="caution">
    <text evidence="3">The sequence shown here is derived from an EMBL/GenBank/DDBJ whole genome shotgun (WGS) entry which is preliminary data.</text>
</comment>
<gene>
    <name evidence="3" type="ORF">B0A55_13426</name>
</gene>
<reference evidence="3 4" key="1">
    <citation type="submission" date="2017-03" db="EMBL/GenBank/DDBJ databases">
        <title>Genomes of endolithic fungi from Antarctica.</title>
        <authorList>
            <person name="Coleine C."/>
            <person name="Masonjones S."/>
            <person name="Stajich J.E."/>
        </authorList>
    </citation>
    <scope>NUCLEOTIDE SEQUENCE [LARGE SCALE GENOMIC DNA]</scope>
    <source>
        <strain evidence="3 4">CCFEE 5184</strain>
    </source>
</reference>
<proteinExistence type="predicted"/>
<feature type="region of interest" description="Disordered" evidence="1">
    <location>
        <begin position="201"/>
        <end position="288"/>
    </location>
</feature>
<accession>A0A4U0VMY5</accession>
<dbReference type="OrthoDB" id="3874402at2759"/>
<keyword evidence="2" id="KW-0472">Membrane</keyword>
<name>A0A4U0VMY5_9PEZI</name>
<feature type="transmembrane region" description="Helical" evidence="2">
    <location>
        <begin position="126"/>
        <end position="149"/>
    </location>
</feature>
<organism evidence="3 4">
    <name type="scientific">Friedmanniomyces simplex</name>
    <dbReference type="NCBI Taxonomy" id="329884"/>
    <lineage>
        <taxon>Eukaryota</taxon>
        <taxon>Fungi</taxon>
        <taxon>Dikarya</taxon>
        <taxon>Ascomycota</taxon>
        <taxon>Pezizomycotina</taxon>
        <taxon>Dothideomycetes</taxon>
        <taxon>Dothideomycetidae</taxon>
        <taxon>Mycosphaerellales</taxon>
        <taxon>Teratosphaeriaceae</taxon>
        <taxon>Friedmanniomyces</taxon>
    </lineage>
</organism>
<dbReference type="Proteomes" id="UP000309340">
    <property type="component" value="Unassembled WGS sequence"/>
</dbReference>
<protein>
    <submittedName>
        <fullName evidence="3">Uncharacterized protein</fullName>
    </submittedName>
</protein>
<sequence length="288" mass="31728">MCYGAPGTSASKISVHLDSGPIDSTLDLVINAPPQDRVTLQRLLKCAPLWTDGFSKVLNPKNDSSELGSNYFGNSLFRAALSLPPNQWELGVENWFATGLAALQRRISNADGQWMCENQITHRTDYASFSVLGLFLIILPGLVIIRITLTLVSVVHRLQPNTELNAIRQLEWERTETLELQRQLFAAKGVDIEAVSENGRQRINGTDVESPYTTKSEAPTGLPLDSSGGKQGVSAHYAEVDESRSTSAFEPVDQGDDIADPINRYANNPEDHEMTRLGSGSSRYRRLL</sequence>